<dbReference type="EMBL" id="JACIGO010000002">
    <property type="protein sequence ID" value="MBB4289988.1"/>
    <property type="molecule type" value="Genomic_DNA"/>
</dbReference>
<protein>
    <submittedName>
        <fullName evidence="2">2-polyprenyl-3-methyl-5-hydroxy-6-metoxy-1, 4-benzoquinol methylase</fullName>
    </submittedName>
</protein>
<comment type="caution">
    <text evidence="2">The sequence shown here is derived from an EMBL/GenBank/DDBJ whole genome shotgun (WGS) entry which is preliminary data.</text>
</comment>
<feature type="domain" description="Methyltransferase" evidence="1">
    <location>
        <begin position="47"/>
        <end position="134"/>
    </location>
</feature>
<dbReference type="RefSeq" id="WP_183607038.1">
    <property type="nucleotide sequence ID" value="NZ_JACHAZ010000001.1"/>
</dbReference>
<evidence type="ECO:0000259" key="1">
    <source>
        <dbReference type="Pfam" id="PF13649"/>
    </source>
</evidence>
<dbReference type="InterPro" id="IPR041698">
    <property type="entry name" value="Methyltransf_25"/>
</dbReference>
<proteinExistence type="predicted"/>
<organism evidence="2 3">
    <name type="scientific">Rhizobium leguminosarum</name>
    <dbReference type="NCBI Taxonomy" id="384"/>
    <lineage>
        <taxon>Bacteria</taxon>
        <taxon>Pseudomonadati</taxon>
        <taxon>Pseudomonadota</taxon>
        <taxon>Alphaproteobacteria</taxon>
        <taxon>Hyphomicrobiales</taxon>
        <taxon>Rhizobiaceae</taxon>
        <taxon>Rhizobium/Agrobacterium group</taxon>
        <taxon>Rhizobium</taxon>
    </lineage>
</organism>
<accession>A0AAE2MIG1</accession>
<name>A0AAE2MIG1_RHILE</name>
<dbReference type="SUPFAM" id="SSF53335">
    <property type="entry name" value="S-adenosyl-L-methionine-dependent methyltransferases"/>
    <property type="match status" value="1"/>
</dbReference>
<dbReference type="Gene3D" id="3.40.50.150">
    <property type="entry name" value="Vaccinia Virus protein VP39"/>
    <property type="match status" value="1"/>
</dbReference>
<dbReference type="AlphaFoldDB" id="A0AAE2MIG1"/>
<dbReference type="PANTHER" id="PTHR12843:SF5">
    <property type="entry name" value="EEF1A LYSINE METHYLTRANSFERASE 2"/>
    <property type="match status" value="1"/>
</dbReference>
<gene>
    <name evidence="2" type="ORF">GGE16_002028</name>
</gene>
<evidence type="ECO:0000313" key="3">
    <source>
        <dbReference type="Proteomes" id="UP000538507"/>
    </source>
</evidence>
<dbReference type="CDD" id="cd02440">
    <property type="entry name" value="AdoMet_MTases"/>
    <property type="match status" value="1"/>
</dbReference>
<keyword evidence="2" id="KW-0489">Methyltransferase</keyword>
<keyword evidence="2" id="KW-0808">Transferase</keyword>
<dbReference type="GO" id="GO:0008168">
    <property type="term" value="F:methyltransferase activity"/>
    <property type="evidence" value="ECO:0007669"/>
    <property type="project" value="UniProtKB-KW"/>
</dbReference>
<dbReference type="Pfam" id="PF13649">
    <property type="entry name" value="Methyltransf_25"/>
    <property type="match status" value="1"/>
</dbReference>
<dbReference type="InterPro" id="IPR029063">
    <property type="entry name" value="SAM-dependent_MTases_sf"/>
</dbReference>
<dbReference type="PANTHER" id="PTHR12843">
    <property type="entry name" value="PROTEIN-LYSINE N-METHYLTRANSFERASE METTL10"/>
    <property type="match status" value="1"/>
</dbReference>
<evidence type="ECO:0000313" key="2">
    <source>
        <dbReference type="EMBL" id="MBB4289988.1"/>
    </source>
</evidence>
<dbReference type="GO" id="GO:0032259">
    <property type="term" value="P:methylation"/>
    <property type="evidence" value="ECO:0007669"/>
    <property type="project" value="UniProtKB-KW"/>
</dbReference>
<sequence length="205" mass="22912">MTGATREHWDDVYRTKAADSVSWYQPTPGPSLRALDELHLPATTSLIDVGGGASNLVDRLVERGWSDLTVLDIAAPALEVAKARLQNDAGRVAWVVADVTAWQPDRHYDVWHDRAVFHFLTEPEQRLAYRRAREIGTAPGSFVIIATFAPDGPERCSGLPVQRYDAAALAAEFSPAFTLQRDWREDHATPAGGRQSFQWCVFRRR</sequence>
<dbReference type="Proteomes" id="UP000538507">
    <property type="component" value="Unassembled WGS sequence"/>
</dbReference>
<reference evidence="2 3" key="1">
    <citation type="submission" date="2020-08" db="EMBL/GenBank/DDBJ databases">
        <title>Genomic Encyclopedia of Type Strains, Phase IV (KMG-V): Genome sequencing to study the core and pangenomes of soil and plant-associated prokaryotes.</title>
        <authorList>
            <person name="Whitman W."/>
        </authorList>
    </citation>
    <scope>NUCLEOTIDE SEQUENCE [LARGE SCALE GENOMIC DNA]</scope>
    <source>
        <strain evidence="2 3">SEMIA 415</strain>
    </source>
</reference>